<evidence type="ECO:0000313" key="4">
    <source>
        <dbReference type="Proteomes" id="UP001612741"/>
    </source>
</evidence>
<dbReference type="Proteomes" id="UP001612741">
    <property type="component" value="Unassembled WGS sequence"/>
</dbReference>
<proteinExistence type="inferred from homology"/>
<protein>
    <submittedName>
        <fullName evidence="3">Cytochrome P450</fullName>
    </submittedName>
</protein>
<dbReference type="InterPro" id="IPR036396">
    <property type="entry name" value="Cyt_P450_sf"/>
</dbReference>
<dbReference type="SUPFAM" id="SSF48264">
    <property type="entry name" value="Cytochrome P450"/>
    <property type="match status" value="1"/>
</dbReference>
<evidence type="ECO:0000313" key="3">
    <source>
        <dbReference type="EMBL" id="MFI6503050.1"/>
    </source>
</evidence>
<keyword evidence="4" id="KW-1185">Reference proteome</keyword>
<dbReference type="PANTHER" id="PTHR46696">
    <property type="entry name" value="P450, PUTATIVE (EUROFUNG)-RELATED"/>
    <property type="match status" value="1"/>
</dbReference>
<accession>A0ABW7Z4E9</accession>
<dbReference type="InterPro" id="IPR002397">
    <property type="entry name" value="Cyt_P450_B"/>
</dbReference>
<feature type="compositionally biased region" description="Basic and acidic residues" evidence="2">
    <location>
        <begin position="336"/>
        <end position="351"/>
    </location>
</feature>
<comment type="similarity">
    <text evidence="1">Belongs to the cytochrome P450 family.</text>
</comment>
<reference evidence="3 4" key="1">
    <citation type="submission" date="2024-10" db="EMBL/GenBank/DDBJ databases">
        <title>The Natural Products Discovery Center: Release of the First 8490 Sequenced Strains for Exploring Actinobacteria Biosynthetic Diversity.</title>
        <authorList>
            <person name="Kalkreuter E."/>
            <person name="Kautsar S.A."/>
            <person name="Yang D."/>
            <person name="Bader C.D."/>
            <person name="Teijaro C.N."/>
            <person name="Fluegel L."/>
            <person name="Davis C.M."/>
            <person name="Simpson J.R."/>
            <person name="Lauterbach L."/>
            <person name="Steele A.D."/>
            <person name="Gui C."/>
            <person name="Meng S."/>
            <person name="Li G."/>
            <person name="Viehrig K."/>
            <person name="Ye F."/>
            <person name="Su P."/>
            <person name="Kiefer A.F."/>
            <person name="Nichols A."/>
            <person name="Cepeda A.J."/>
            <person name="Yan W."/>
            <person name="Fan B."/>
            <person name="Jiang Y."/>
            <person name="Adhikari A."/>
            <person name="Zheng C.-J."/>
            <person name="Schuster L."/>
            <person name="Cowan T.M."/>
            <person name="Smanski M.J."/>
            <person name="Chevrette M.G."/>
            <person name="De Carvalho L.P.S."/>
            <person name="Shen B."/>
        </authorList>
    </citation>
    <scope>NUCLEOTIDE SEQUENCE [LARGE SCALE GENOMIC DNA]</scope>
    <source>
        <strain evidence="3 4">NPDC050545</strain>
    </source>
</reference>
<organism evidence="3 4">
    <name type="scientific">Nonomuraea typhae</name>
    <dbReference type="NCBI Taxonomy" id="2603600"/>
    <lineage>
        <taxon>Bacteria</taxon>
        <taxon>Bacillati</taxon>
        <taxon>Actinomycetota</taxon>
        <taxon>Actinomycetes</taxon>
        <taxon>Streptosporangiales</taxon>
        <taxon>Streptosporangiaceae</taxon>
        <taxon>Nonomuraea</taxon>
    </lineage>
</organism>
<feature type="region of interest" description="Disordered" evidence="2">
    <location>
        <begin position="303"/>
        <end position="370"/>
    </location>
</feature>
<dbReference type="Gene3D" id="1.10.630.10">
    <property type="entry name" value="Cytochrome P450"/>
    <property type="match status" value="1"/>
</dbReference>
<comment type="caution">
    <text evidence="3">The sequence shown here is derived from an EMBL/GenBank/DDBJ whole genome shotgun (WGS) entry which is preliminary data.</text>
</comment>
<evidence type="ECO:0000256" key="2">
    <source>
        <dbReference type="SAM" id="MobiDB-lite"/>
    </source>
</evidence>
<dbReference type="RefSeq" id="WP_397088817.1">
    <property type="nucleotide sequence ID" value="NZ_JBITGY010000011.1"/>
</dbReference>
<feature type="compositionally biased region" description="Basic and acidic residues" evidence="2">
    <location>
        <begin position="307"/>
        <end position="322"/>
    </location>
</feature>
<sequence>MTPLTATTDFEQLRTHWGDLAWVELEPGVGAWLVMGYQEILTVTRQEKLYSRDARNWRLFQEGVVPPDSGLGPMMFWRPNVIGADGAEHRRLRRPLDDGVAAIDQRRMRRSVEELCAGLIAGFRDRGEADLVGEYAAVIPMLAIADLFGLGAGQGHELPAALRALFGSAEDSQDGNRRFEEILGGVMNARRQEPADDLTSRFLRHRDLRGEAEVLQSMVVMISAAQETTTTWISQTLRLMLTDPRFAGRMRGGRLGVDDALDEVLWRDPPMTNMPARYALRDTELGGRRIARGDALVLGLAAANADPRAHRPPDPRAHRPPDPRAPYGQDQSGARHGRDQSGARHGRDQSGARHGRARPGAAPGRDQSGAAPAIELGNRAHLAWSAGPHVCPAPVPARVIARTAVETALHLLPDVRLAVPPAELTPYPSPWTRCPAALPVVFGDC</sequence>
<dbReference type="EMBL" id="JBITGY010000011">
    <property type="protein sequence ID" value="MFI6503050.1"/>
    <property type="molecule type" value="Genomic_DNA"/>
</dbReference>
<dbReference type="PRINTS" id="PR00359">
    <property type="entry name" value="BP450"/>
</dbReference>
<name>A0ABW7Z4E9_9ACTN</name>
<gene>
    <name evidence="3" type="ORF">ACIBG2_37110</name>
</gene>
<dbReference type="PANTHER" id="PTHR46696:SF1">
    <property type="entry name" value="CYTOCHROME P450 YJIB-RELATED"/>
    <property type="match status" value="1"/>
</dbReference>
<evidence type="ECO:0000256" key="1">
    <source>
        <dbReference type="ARBA" id="ARBA00010617"/>
    </source>
</evidence>